<evidence type="ECO:0000313" key="3">
    <source>
        <dbReference type="Proteomes" id="UP000478052"/>
    </source>
</evidence>
<name>A0A6G0VT68_APHCR</name>
<dbReference type="Proteomes" id="UP000478052">
    <property type="component" value="Unassembled WGS sequence"/>
</dbReference>
<dbReference type="PANTHER" id="PTHR37558:SF1">
    <property type="entry name" value="HTH CENPB-TYPE DOMAIN-CONTAINING PROTEIN"/>
    <property type="match status" value="1"/>
</dbReference>
<proteinExistence type="predicted"/>
<keyword evidence="1" id="KW-0175">Coiled coil</keyword>
<dbReference type="EMBL" id="VUJU01013219">
    <property type="protein sequence ID" value="KAF0705519.1"/>
    <property type="molecule type" value="Genomic_DNA"/>
</dbReference>
<sequence>MISLKFCKMDSRKERLRFSAKDDLCLLRQVICLNPYNDINQWDIIKDALVFTSNKNFSIRSVKEHVDHLLKIFNKEDRANLKKQRLMLSVEKHLSGTEEEYGEKCQLLQEISEMYRDFNKKQVKNTKSKKDKNEGYRARINATQDIELENESLTDMAVDNNNYSIFHDINNEDIPNILNIETSTAVNDDTITQNNIIEVTLDNVPNPIDVTCIDIPSTSRLVNKTRKRIHEPLRQSTLNYLEEKHQREQATLNKQLIIEENRLEIENKRLKLDTEKFEFEKKQKSELLELEITERKERLRLEVREKEERLNFENKERE</sequence>
<evidence type="ECO:0000313" key="2">
    <source>
        <dbReference type="EMBL" id="KAF0705519.1"/>
    </source>
</evidence>
<dbReference type="AlphaFoldDB" id="A0A6G0VT68"/>
<organism evidence="2 3">
    <name type="scientific">Aphis craccivora</name>
    <name type="common">Cowpea aphid</name>
    <dbReference type="NCBI Taxonomy" id="307492"/>
    <lineage>
        <taxon>Eukaryota</taxon>
        <taxon>Metazoa</taxon>
        <taxon>Ecdysozoa</taxon>
        <taxon>Arthropoda</taxon>
        <taxon>Hexapoda</taxon>
        <taxon>Insecta</taxon>
        <taxon>Pterygota</taxon>
        <taxon>Neoptera</taxon>
        <taxon>Paraneoptera</taxon>
        <taxon>Hemiptera</taxon>
        <taxon>Sternorrhyncha</taxon>
        <taxon>Aphidomorpha</taxon>
        <taxon>Aphidoidea</taxon>
        <taxon>Aphididae</taxon>
        <taxon>Aphidini</taxon>
        <taxon>Aphis</taxon>
        <taxon>Aphis</taxon>
    </lineage>
</organism>
<keyword evidence="3" id="KW-1185">Reference proteome</keyword>
<dbReference type="OrthoDB" id="72637at2759"/>
<dbReference type="PANTHER" id="PTHR37558">
    <property type="entry name" value="HTH CENPB-TYPE DOMAIN-CONTAINING PROTEIN"/>
    <property type="match status" value="1"/>
</dbReference>
<accession>A0A6G0VT68</accession>
<feature type="coiled-coil region" evidence="1">
    <location>
        <begin position="253"/>
        <end position="316"/>
    </location>
</feature>
<gene>
    <name evidence="2" type="ORF">FWK35_00032253</name>
</gene>
<evidence type="ECO:0000256" key="1">
    <source>
        <dbReference type="SAM" id="Coils"/>
    </source>
</evidence>
<reference evidence="2 3" key="1">
    <citation type="submission" date="2019-08" db="EMBL/GenBank/DDBJ databases">
        <title>Whole genome of Aphis craccivora.</title>
        <authorList>
            <person name="Voronova N.V."/>
            <person name="Shulinski R.S."/>
            <person name="Bandarenka Y.V."/>
            <person name="Zhorov D.G."/>
            <person name="Warner D."/>
        </authorList>
    </citation>
    <scope>NUCLEOTIDE SEQUENCE [LARGE SCALE GENOMIC DNA]</scope>
    <source>
        <strain evidence="2">180601</strain>
        <tissue evidence="2">Whole Body</tissue>
    </source>
</reference>
<comment type="caution">
    <text evidence="2">The sequence shown here is derived from an EMBL/GenBank/DDBJ whole genome shotgun (WGS) entry which is preliminary data.</text>
</comment>
<feature type="non-terminal residue" evidence="2">
    <location>
        <position position="318"/>
    </location>
</feature>
<protein>
    <submittedName>
        <fullName evidence="2">Uncharacterized protein</fullName>
    </submittedName>
</protein>